<dbReference type="GeneID" id="64704824"/>
<feature type="domain" description="DUF6532" evidence="2">
    <location>
        <begin position="291"/>
        <end position="499"/>
    </location>
</feature>
<dbReference type="OrthoDB" id="2637451at2759"/>
<organism evidence="3 4">
    <name type="scientific">Suillus discolor</name>
    <dbReference type="NCBI Taxonomy" id="1912936"/>
    <lineage>
        <taxon>Eukaryota</taxon>
        <taxon>Fungi</taxon>
        <taxon>Dikarya</taxon>
        <taxon>Basidiomycota</taxon>
        <taxon>Agaricomycotina</taxon>
        <taxon>Agaricomycetes</taxon>
        <taxon>Agaricomycetidae</taxon>
        <taxon>Boletales</taxon>
        <taxon>Suillineae</taxon>
        <taxon>Suillaceae</taxon>
        <taxon>Suillus</taxon>
    </lineage>
</organism>
<name>A0A9P7ETC5_9AGAM</name>
<dbReference type="RefSeq" id="XP_041285466.1">
    <property type="nucleotide sequence ID" value="XM_041442565.1"/>
</dbReference>
<keyword evidence="4" id="KW-1185">Reference proteome</keyword>
<evidence type="ECO:0000313" key="4">
    <source>
        <dbReference type="Proteomes" id="UP000823399"/>
    </source>
</evidence>
<dbReference type="AlphaFoldDB" id="A0A9P7ETC5"/>
<reference evidence="3" key="1">
    <citation type="journal article" date="2020" name="New Phytol.">
        <title>Comparative genomics reveals dynamic genome evolution in host specialist ectomycorrhizal fungi.</title>
        <authorList>
            <person name="Lofgren L.A."/>
            <person name="Nguyen N.H."/>
            <person name="Vilgalys R."/>
            <person name="Ruytinx J."/>
            <person name="Liao H.L."/>
            <person name="Branco S."/>
            <person name="Kuo A."/>
            <person name="LaButti K."/>
            <person name="Lipzen A."/>
            <person name="Andreopoulos W."/>
            <person name="Pangilinan J."/>
            <person name="Riley R."/>
            <person name="Hundley H."/>
            <person name="Na H."/>
            <person name="Barry K."/>
            <person name="Grigoriev I.V."/>
            <person name="Stajich J.E."/>
            <person name="Kennedy P.G."/>
        </authorList>
    </citation>
    <scope>NUCLEOTIDE SEQUENCE</scope>
    <source>
        <strain evidence="3">FC423</strain>
    </source>
</reference>
<accession>A0A9P7ETC5</accession>
<evidence type="ECO:0000259" key="2">
    <source>
        <dbReference type="Pfam" id="PF20149"/>
    </source>
</evidence>
<gene>
    <name evidence="3" type="ORF">F5147DRAFT_781077</name>
</gene>
<feature type="region of interest" description="Disordered" evidence="1">
    <location>
        <begin position="1"/>
        <end position="192"/>
    </location>
</feature>
<feature type="compositionally biased region" description="Basic residues" evidence="1">
    <location>
        <begin position="161"/>
        <end position="174"/>
    </location>
</feature>
<sequence>MDLHPRLRRKAKDQALDNPVWGPLRQNKRARKHERSPTDDIAPIPKRVKSVKSGGTKARAPEPPLRTGKSKSCKRPPPLASDSEDNVEVSQPQRLKRRARVSVEPSDIDSDTASKQSVSDRASSSEIEMSDSGSEPVESIAKALFEEVPAIVNTQADRQKKPAKSKSGRPRKTRYTLSRSPTPPPPVWGSQYRPWSAKEKKYTAEIPMWDSPMTRSSFGPQPLKHSSKSNMPSSAVQVKEDEEDLSILEIKPEPDVPPHADAMADLVYTKTGSVRLTDQNTELRKVIHHGILEVKAYIAFKHGYPEILAKNSYAREILLQAAKHHKTAPIEKRMYVDDEYLSALANLIDARASLFRTEIKDVAYKYAPGYFRLGRDCNAIVDRLLVGHSYIFPQTFDAEGLPSPKRQKPYQGQPIVDTLYETFFKNTKSVGLQFAQHFLDIAENKTGRPEIPIPMLAMVSTAIHAVLVAKKNKAGEDFKFTGNQFCDIYTYHVALLERIRRTAPVKFHKMMADIYEEVQHLRRDTIGVYDKDTDLAFLDLEGMDDK</sequence>
<feature type="compositionally biased region" description="Polar residues" evidence="1">
    <location>
        <begin position="111"/>
        <end position="122"/>
    </location>
</feature>
<dbReference type="InterPro" id="IPR045341">
    <property type="entry name" value="DUF6532"/>
</dbReference>
<protein>
    <recommendedName>
        <fullName evidence="2">DUF6532 domain-containing protein</fullName>
    </recommendedName>
</protein>
<comment type="caution">
    <text evidence="3">The sequence shown here is derived from an EMBL/GenBank/DDBJ whole genome shotgun (WGS) entry which is preliminary data.</text>
</comment>
<dbReference type="EMBL" id="JABBWM010000124">
    <property type="protein sequence ID" value="KAG2088157.1"/>
    <property type="molecule type" value="Genomic_DNA"/>
</dbReference>
<feature type="compositionally biased region" description="Basic residues" evidence="1">
    <location>
        <begin position="1"/>
        <end position="11"/>
    </location>
</feature>
<dbReference type="Pfam" id="PF20149">
    <property type="entry name" value="DUF6532"/>
    <property type="match status" value="1"/>
</dbReference>
<dbReference type="Proteomes" id="UP000823399">
    <property type="component" value="Unassembled WGS sequence"/>
</dbReference>
<evidence type="ECO:0000313" key="3">
    <source>
        <dbReference type="EMBL" id="KAG2088157.1"/>
    </source>
</evidence>
<proteinExistence type="predicted"/>
<feature type="compositionally biased region" description="Low complexity" evidence="1">
    <location>
        <begin position="124"/>
        <end position="135"/>
    </location>
</feature>
<feature type="region of interest" description="Disordered" evidence="1">
    <location>
        <begin position="217"/>
        <end position="236"/>
    </location>
</feature>
<evidence type="ECO:0000256" key="1">
    <source>
        <dbReference type="SAM" id="MobiDB-lite"/>
    </source>
</evidence>